<dbReference type="RefSeq" id="WP_076120403.1">
    <property type="nucleotide sequence ID" value="NZ_MPTC01000019.1"/>
</dbReference>
<dbReference type="Proteomes" id="UP000187439">
    <property type="component" value="Unassembled WGS sequence"/>
</dbReference>
<evidence type="ECO:0000313" key="2">
    <source>
        <dbReference type="Proteomes" id="UP000187439"/>
    </source>
</evidence>
<gene>
    <name evidence="1" type="ORF">BSK52_20085</name>
</gene>
<reference evidence="1 2" key="1">
    <citation type="submission" date="2016-10" db="EMBL/GenBank/DDBJ databases">
        <title>Paenibacillus species isolates.</title>
        <authorList>
            <person name="Beno S.M."/>
        </authorList>
    </citation>
    <scope>NUCLEOTIDE SEQUENCE [LARGE SCALE GENOMIC DNA]</scope>
    <source>
        <strain evidence="1 2">FSL H7-0710</strain>
    </source>
</reference>
<dbReference type="AlphaFoldDB" id="A0A1R0XSW0"/>
<dbReference type="EMBL" id="MPTC01000019">
    <property type="protein sequence ID" value="OMD38180.1"/>
    <property type="molecule type" value="Genomic_DNA"/>
</dbReference>
<evidence type="ECO:0000313" key="1">
    <source>
        <dbReference type="EMBL" id="OMD38180.1"/>
    </source>
</evidence>
<proteinExistence type="predicted"/>
<sequence length="233" mass="27264">MFNSSSIIRFLSGLIIFTLVLTACQNNQLETEHFIYKLVGKQSHPPTALMDDLESEYARITELLNVKTKKKLKIIIYASHEDYIKKTGLPSWSVGGYSPNGLILSPEYDKLVAVHELTHVLINRINRKTPRWLNEGIATYIAKDLPMSMQELRNEVKLYMIPPFSSYRIVDPTEFMNIKGYHMSCSMIDFIVSEYDWERLLQLIRSPYDFEGVFQMSGDEFWNKWKEYLEKND</sequence>
<dbReference type="OrthoDB" id="3472490at2"/>
<comment type="caution">
    <text evidence="1">The sequence shown here is derived from an EMBL/GenBank/DDBJ whole genome shotgun (WGS) entry which is preliminary data.</text>
</comment>
<accession>A0A1R0XSW0</accession>
<evidence type="ECO:0008006" key="3">
    <source>
        <dbReference type="Google" id="ProtNLM"/>
    </source>
</evidence>
<name>A0A1R0XSW0_9BACL</name>
<organism evidence="1 2">
    <name type="scientific">Paenibacillus odorifer</name>
    <dbReference type="NCBI Taxonomy" id="189426"/>
    <lineage>
        <taxon>Bacteria</taxon>
        <taxon>Bacillati</taxon>
        <taxon>Bacillota</taxon>
        <taxon>Bacilli</taxon>
        <taxon>Bacillales</taxon>
        <taxon>Paenibacillaceae</taxon>
        <taxon>Paenibacillus</taxon>
    </lineage>
</organism>
<protein>
    <recommendedName>
        <fullName evidence="3">Peptidase MA-like domain-containing protein</fullName>
    </recommendedName>
</protein>